<proteinExistence type="predicted"/>
<protein>
    <submittedName>
        <fullName evidence="1">Uncharacterized protein</fullName>
    </submittedName>
</protein>
<sequence length="125" mass="14360">MSISTYLETAPLFEITKYSGNPPKDGVVFSGYPRQHPFEPEKLIFVYDPLGTNPIIMEFKLCDILFVEDQPSVVTETGESLRIVKIWVRKGAYGVIHEPFEVQDTLQFINTSRSLHERLLRSLNK</sequence>
<evidence type="ECO:0000313" key="1">
    <source>
        <dbReference type="EMBL" id="AEJ19333.1"/>
    </source>
</evidence>
<keyword evidence="2" id="KW-1185">Reference proteome</keyword>
<evidence type="ECO:0000313" key="2">
    <source>
        <dbReference type="Proteomes" id="UP000000503"/>
    </source>
</evidence>
<dbReference type="HOGENOM" id="CLU_162064_0_0_12"/>
<organism evidence="1 2">
    <name type="scientific">Gracilinema caldarium (strain ATCC 51460 / DSM 7334 / H1)</name>
    <name type="common">Treponema caldarium</name>
    <dbReference type="NCBI Taxonomy" id="744872"/>
    <lineage>
        <taxon>Bacteria</taxon>
        <taxon>Pseudomonadati</taxon>
        <taxon>Spirochaetota</taxon>
        <taxon>Spirochaetia</taxon>
        <taxon>Spirochaetales</taxon>
        <taxon>Breznakiellaceae</taxon>
        <taxon>Gracilinema</taxon>
    </lineage>
</organism>
<dbReference type="AlphaFoldDB" id="F8F0I9"/>
<dbReference type="RefSeq" id="WP_013968644.1">
    <property type="nucleotide sequence ID" value="NC_015732.1"/>
</dbReference>
<accession>F8F0I9</accession>
<dbReference type="STRING" id="744872.Spica_1187"/>
<dbReference type="KEGG" id="scd:Spica_1187"/>
<dbReference type="eggNOG" id="ENOG50334GB">
    <property type="taxonomic scope" value="Bacteria"/>
</dbReference>
<dbReference type="EMBL" id="CP002868">
    <property type="protein sequence ID" value="AEJ19333.1"/>
    <property type="molecule type" value="Genomic_DNA"/>
</dbReference>
<dbReference type="Proteomes" id="UP000000503">
    <property type="component" value="Chromosome"/>
</dbReference>
<name>F8F0I9_GRAC1</name>
<dbReference type="OrthoDB" id="6214753at2"/>
<gene>
    <name evidence="1" type="ordered locus">Spica_1187</name>
</gene>
<reference evidence="2" key="1">
    <citation type="journal article" date="2013" name="Stand. Genomic Sci.">
        <title>Genome sequence of the thermophilic fresh-water bacterium Spirochaeta caldaria type strain (H1(T)), reclassification of Spirochaeta caldaria, Spirochaeta stenostrepta, and Spirochaeta zuelzerae in the genus Treponema as Treponema caldaria comb. nov., Treponema stenostrepta comb. nov., and Treponema zuelzerae comb. nov., and emendation of the genus Treponema.</title>
        <authorList>
            <person name="Abt B."/>
            <person name="Goker M."/>
            <person name="Scheuner C."/>
            <person name="Han C."/>
            <person name="Lu M."/>
            <person name="Misra M."/>
            <person name="Lapidus A."/>
            <person name="Nolan M."/>
            <person name="Lucas S."/>
            <person name="Hammon N."/>
            <person name="Deshpande S."/>
            <person name="Cheng J.F."/>
            <person name="Tapia R."/>
            <person name="Goodwin L.A."/>
            <person name="Pitluck S."/>
            <person name="Liolios K."/>
            <person name="Pagani I."/>
            <person name="Ivanova N."/>
            <person name="Mavromatis K."/>
            <person name="Mikhailova N."/>
            <person name="Huntemann M."/>
            <person name="Pati A."/>
            <person name="Chen A."/>
            <person name="Palaniappan K."/>
            <person name="Land M."/>
            <person name="Hauser L."/>
            <person name="Jeffries C.D."/>
            <person name="Rohde M."/>
            <person name="Spring S."/>
            <person name="Gronow S."/>
            <person name="Detter J.C."/>
            <person name="Bristow J."/>
            <person name="Eisen J.A."/>
            <person name="Markowitz V."/>
            <person name="Hugenholtz P."/>
            <person name="Kyrpides N.C."/>
            <person name="Woyke T."/>
            <person name="Klenk H.P."/>
        </authorList>
    </citation>
    <scope>NUCLEOTIDE SEQUENCE</scope>
    <source>
        <strain evidence="2">ATCC 51460 / DSM 7334 / H1</strain>
    </source>
</reference>